<evidence type="ECO:0000313" key="2">
    <source>
        <dbReference type="EMBL" id="KAB8032112.1"/>
    </source>
</evidence>
<dbReference type="EMBL" id="WFLN01000005">
    <property type="protein sequence ID" value="KAB8032112.1"/>
    <property type="molecule type" value="Genomic_DNA"/>
</dbReference>
<feature type="transmembrane region" description="Helical" evidence="1">
    <location>
        <begin position="6"/>
        <end position="25"/>
    </location>
</feature>
<keyword evidence="1" id="KW-1133">Transmembrane helix</keyword>
<accession>A0A833JGC1</accession>
<dbReference type="RefSeq" id="WP_152212299.1">
    <property type="nucleotide sequence ID" value="NZ_WFLN01000005.1"/>
</dbReference>
<name>A0A833JGC1_9BACT</name>
<keyword evidence="3" id="KW-1185">Reference proteome</keyword>
<comment type="caution">
    <text evidence="2">The sequence shown here is derived from an EMBL/GenBank/DDBJ whole genome shotgun (WGS) entry which is preliminary data.</text>
</comment>
<protein>
    <submittedName>
        <fullName evidence="2">Uncharacterized protein</fullName>
    </submittedName>
</protein>
<dbReference type="Proteomes" id="UP000442694">
    <property type="component" value="Unassembled WGS sequence"/>
</dbReference>
<dbReference type="AlphaFoldDB" id="A0A833JGC1"/>
<organism evidence="2 3">
    <name type="scientific">Fluviispira multicolorata</name>
    <dbReference type="NCBI Taxonomy" id="2654512"/>
    <lineage>
        <taxon>Bacteria</taxon>
        <taxon>Pseudomonadati</taxon>
        <taxon>Bdellovibrionota</taxon>
        <taxon>Oligoflexia</taxon>
        <taxon>Silvanigrellales</taxon>
        <taxon>Silvanigrellaceae</taxon>
        <taxon>Fluviispira</taxon>
    </lineage>
</organism>
<keyword evidence="1" id="KW-0472">Membrane</keyword>
<reference evidence="2 3" key="1">
    <citation type="submission" date="2019-10" db="EMBL/GenBank/DDBJ databases">
        <title>New genus of Silvanigrellaceae.</title>
        <authorList>
            <person name="Pitt A."/>
            <person name="Hahn M.W."/>
        </authorList>
    </citation>
    <scope>NUCLEOTIDE SEQUENCE [LARGE SCALE GENOMIC DNA]</scope>
    <source>
        <strain evidence="2 3">33A1-SZDP</strain>
    </source>
</reference>
<gene>
    <name evidence="2" type="ORF">GCL57_05550</name>
</gene>
<sequence length="240" mass="27937">MQIYYCYIFPSFFCSIFTFEQLWIFKEKKTQLSRMYLLSSNLSSECLDLLHDGKKLSRSIKKYCSFSKEKNILQLAEKNLLLMESMSNLLELNLIEKTFRENYFSIKNIFEQAAFELELELGTSIDLNFINNNNNDSDFIFSNELFMSRIASNIISNIANHGSKKSAYIEFESCLKSWSFKIKISNYTNLNHINLNSKSRGLSIIKKLTEVQGGSSLIDIKDNIFICQIQIPFKKSVVYI</sequence>
<keyword evidence="1" id="KW-0812">Transmembrane</keyword>
<evidence type="ECO:0000256" key="1">
    <source>
        <dbReference type="SAM" id="Phobius"/>
    </source>
</evidence>
<proteinExistence type="predicted"/>
<evidence type="ECO:0000313" key="3">
    <source>
        <dbReference type="Proteomes" id="UP000442694"/>
    </source>
</evidence>